<evidence type="ECO:0000313" key="2">
    <source>
        <dbReference type="Proteomes" id="UP000002009"/>
    </source>
</evidence>
<gene>
    <name evidence="1" type="ORF">MICPUN_55464</name>
</gene>
<accession>C1FEJ4</accession>
<keyword evidence="2" id="KW-1185">Reference proteome</keyword>
<dbReference type="PANTHER" id="PTHR13192:SF3">
    <property type="entry name" value="COBALAMIN TRAFFICKING PROTEIN CBLD"/>
    <property type="match status" value="1"/>
</dbReference>
<dbReference type="InParanoid" id="C1FEJ4"/>
<dbReference type="STRING" id="296587.C1FEJ4"/>
<dbReference type="OMA" id="FMRFGCD"/>
<evidence type="ECO:0000313" key="1">
    <source>
        <dbReference type="EMBL" id="ACO68579.1"/>
    </source>
</evidence>
<dbReference type="KEGG" id="mis:MICPUN_55464"/>
<evidence type="ECO:0008006" key="3">
    <source>
        <dbReference type="Google" id="ProtNLM"/>
    </source>
</evidence>
<organism evidence="1 2">
    <name type="scientific">Micromonas commoda (strain RCC299 / NOUM17 / CCMP2709)</name>
    <name type="common">Picoplanktonic green alga</name>
    <dbReference type="NCBI Taxonomy" id="296587"/>
    <lineage>
        <taxon>Eukaryota</taxon>
        <taxon>Viridiplantae</taxon>
        <taxon>Chlorophyta</taxon>
        <taxon>Mamiellophyceae</taxon>
        <taxon>Mamiellales</taxon>
        <taxon>Mamiellaceae</taxon>
        <taxon>Micromonas</taxon>
    </lineage>
</organism>
<dbReference type="Proteomes" id="UP000002009">
    <property type="component" value="Chromosome 1"/>
</dbReference>
<dbReference type="Pfam" id="PF10229">
    <property type="entry name" value="MMADHC"/>
    <property type="match status" value="1"/>
</dbReference>
<dbReference type="GO" id="GO:0009235">
    <property type="term" value="P:cobalamin metabolic process"/>
    <property type="evidence" value="ECO:0007669"/>
    <property type="project" value="InterPro"/>
</dbReference>
<dbReference type="PANTHER" id="PTHR13192">
    <property type="entry name" value="MY011 PROTEIN"/>
    <property type="match status" value="1"/>
</dbReference>
<dbReference type="InterPro" id="IPR019362">
    <property type="entry name" value="MMADHC"/>
</dbReference>
<proteinExistence type="predicted"/>
<dbReference type="RefSeq" id="XP_002507321.1">
    <property type="nucleotide sequence ID" value="XM_002507275.1"/>
</dbReference>
<sequence length="161" mass="17960">MEYSVHTCPKRHKSEAEAMFPGLDVDDLLIIPTCQRTRIDLVQTGEDADIEKDLCLERYVAFAKRVTDRLMADGHWADYIDPCSGLSMVNKDSQQIYGEVDALVTLLNYQTINTGCCKIALHPTWGSAMYPASIFTKAPVTALQRAVQVTEAEIREHDPAA</sequence>
<dbReference type="AlphaFoldDB" id="C1FEJ4"/>
<dbReference type="EMBL" id="CP001574">
    <property type="protein sequence ID" value="ACO68579.1"/>
    <property type="molecule type" value="Genomic_DNA"/>
</dbReference>
<dbReference type="eggNOG" id="KOG3994">
    <property type="taxonomic scope" value="Eukaryota"/>
</dbReference>
<dbReference type="GeneID" id="8250246"/>
<protein>
    <recommendedName>
        <fullName evidence="3">Methylmalonic aciduria and homocystinuria type D protein</fullName>
    </recommendedName>
</protein>
<dbReference type="OrthoDB" id="10263782at2759"/>
<name>C1FEJ4_MICCC</name>
<reference evidence="1 2" key="1">
    <citation type="journal article" date="2009" name="Science">
        <title>Green evolution and dynamic adaptations revealed by genomes of the marine picoeukaryotes Micromonas.</title>
        <authorList>
            <person name="Worden A.Z."/>
            <person name="Lee J.H."/>
            <person name="Mock T."/>
            <person name="Rouze P."/>
            <person name="Simmons M.P."/>
            <person name="Aerts A.L."/>
            <person name="Allen A.E."/>
            <person name="Cuvelier M.L."/>
            <person name="Derelle E."/>
            <person name="Everett M.V."/>
            <person name="Foulon E."/>
            <person name="Grimwood J."/>
            <person name="Gundlach H."/>
            <person name="Henrissat B."/>
            <person name="Napoli C."/>
            <person name="McDonald S.M."/>
            <person name="Parker M.S."/>
            <person name="Rombauts S."/>
            <person name="Salamov A."/>
            <person name="Von Dassow P."/>
            <person name="Badger J.H."/>
            <person name="Coutinho P.M."/>
            <person name="Demir E."/>
            <person name="Dubchak I."/>
            <person name="Gentemann C."/>
            <person name="Eikrem W."/>
            <person name="Gready J.E."/>
            <person name="John U."/>
            <person name="Lanier W."/>
            <person name="Lindquist E.A."/>
            <person name="Lucas S."/>
            <person name="Mayer K.F."/>
            <person name="Moreau H."/>
            <person name="Not F."/>
            <person name="Otillar R."/>
            <person name="Panaud O."/>
            <person name="Pangilinan J."/>
            <person name="Paulsen I."/>
            <person name="Piegu B."/>
            <person name="Poliakov A."/>
            <person name="Robbens S."/>
            <person name="Schmutz J."/>
            <person name="Toulza E."/>
            <person name="Wyss T."/>
            <person name="Zelensky A."/>
            <person name="Zhou K."/>
            <person name="Armbrust E.V."/>
            <person name="Bhattacharya D."/>
            <person name="Goodenough U.W."/>
            <person name="Van de Peer Y."/>
            <person name="Grigoriev I.V."/>
        </authorList>
    </citation>
    <scope>NUCLEOTIDE SEQUENCE [LARGE SCALE GENOMIC DNA]</scope>
    <source>
        <strain evidence="2">RCC299 / NOUM17</strain>
    </source>
</reference>